<evidence type="ECO:0000313" key="2">
    <source>
        <dbReference type="EMBL" id="KAK0722596.1"/>
    </source>
</evidence>
<dbReference type="RefSeq" id="XP_060298520.1">
    <property type="nucleotide sequence ID" value="XM_060436267.1"/>
</dbReference>
<dbReference type="GeneID" id="85319537"/>
<dbReference type="Pfam" id="PF12417">
    <property type="entry name" value="DUF3669"/>
    <property type="match status" value="1"/>
</dbReference>
<dbReference type="Proteomes" id="UP001172101">
    <property type="component" value="Unassembled WGS sequence"/>
</dbReference>
<feature type="non-terminal residue" evidence="2">
    <location>
        <position position="314"/>
    </location>
</feature>
<organism evidence="2 3">
    <name type="scientific">Lasiosphaeria miniovina</name>
    <dbReference type="NCBI Taxonomy" id="1954250"/>
    <lineage>
        <taxon>Eukaryota</taxon>
        <taxon>Fungi</taxon>
        <taxon>Dikarya</taxon>
        <taxon>Ascomycota</taxon>
        <taxon>Pezizomycotina</taxon>
        <taxon>Sordariomycetes</taxon>
        <taxon>Sordariomycetidae</taxon>
        <taxon>Sordariales</taxon>
        <taxon>Lasiosphaeriaceae</taxon>
        <taxon>Lasiosphaeria</taxon>
    </lineage>
</organism>
<evidence type="ECO:0000259" key="1">
    <source>
        <dbReference type="Pfam" id="PF12417"/>
    </source>
</evidence>
<dbReference type="EMBL" id="JAUIRO010000003">
    <property type="protein sequence ID" value="KAK0722596.1"/>
    <property type="molecule type" value="Genomic_DNA"/>
</dbReference>
<feature type="domain" description="DUF3669" evidence="1">
    <location>
        <begin position="225"/>
        <end position="294"/>
    </location>
</feature>
<feature type="non-terminal residue" evidence="2">
    <location>
        <position position="1"/>
    </location>
</feature>
<dbReference type="AlphaFoldDB" id="A0AA40AV86"/>
<proteinExistence type="predicted"/>
<comment type="caution">
    <text evidence="2">The sequence shown here is derived from an EMBL/GenBank/DDBJ whole genome shotgun (WGS) entry which is preliminary data.</text>
</comment>
<name>A0AA40AV86_9PEZI</name>
<dbReference type="InterPro" id="IPR022137">
    <property type="entry name" value="Znf_prot_DUF3669"/>
</dbReference>
<reference evidence="2" key="1">
    <citation type="submission" date="2023-06" db="EMBL/GenBank/DDBJ databases">
        <title>Genome-scale phylogeny and comparative genomics of the fungal order Sordariales.</title>
        <authorList>
            <consortium name="Lawrence Berkeley National Laboratory"/>
            <person name="Hensen N."/>
            <person name="Bonometti L."/>
            <person name="Westerberg I."/>
            <person name="Brannstrom I.O."/>
            <person name="Guillou S."/>
            <person name="Cros-Aarteil S."/>
            <person name="Calhoun S."/>
            <person name="Haridas S."/>
            <person name="Kuo A."/>
            <person name="Mondo S."/>
            <person name="Pangilinan J."/>
            <person name="Riley R."/>
            <person name="LaButti K."/>
            <person name="Andreopoulos B."/>
            <person name="Lipzen A."/>
            <person name="Chen C."/>
            <person name="Yanf M."/>
            <person name="Daum C."/>
            <person name="Ng V."/>
            <person name="Clum A."/>
            <person name="Steindorff A."/>
            <person name="Ohm R."/>
            <person name="Martin F."/>
            <person name="Silar P."/>
            <person name="Natvig D."/>
            <person name="Lalanne C."/>
            <person name="Gautier V."/>
            <person name="Ament-velasquez S.L."/>
            <person name="Kruys A."/>
            <person name="Hutchinson M.I."/>
            <person name="Powell A.J."/>
            <person name="Barry K."/>
            <person name="Miller A.N."/>
            <person name="Grigoriev I.V."/>
            <person name="Debuchy R."/>
            <person name="Gladieux P."/>
            <person name="Thoren M.H."/>
            <person name="Johannesson H."/>
        </authorList>
    </citation>
    <scope>NUCLEOTIDE SEQUENCE</scope>
    <source>
        <strain evidence="2">SMH2392-1A</strain>
    </source>
</reference>
<accession>A0AA40AV86</accession>
<evidence type="ECO:0000313" key="3">
    <source>
        <dbReference type="Proteomes" id="UP001172101"/>
    </source>
</evidence>
<dbReference type="PANTHER" id="PTHR40780:SF2">
    <property type="entry name" value="DUF3669 DOMAIN-CONTAINING PROTEIN"/>
    <property type="match status" value="1"/>
</dbReference>
<keyword evidence="3" id="KW-1185">Reference proteome</keyword>
<protein>
    <recommendedName>
        <fullName evidence="1">DUF3669 domain-containing protein</fullName>
    </recommendedName>
</protein>
<sequence>AAGFRKIGFGQCGLVFERPTFDYAVKVARPGFADALATDHGAHVRVYAAFNAPPSSPSPQPLECRVPSVVSFLLHDTSNSKTWWTTHAHLFPASTTDDTTFPLPAAALLTQRIPALPKCARDALVTLYCPPAAQAAVRASPTNRDCLARIYLGRRRGSQVPAANFTLRNFNLHLDQMLDLGLPVAQYAAAVGAALAAMHWGANVDGYDVEFVLGGDDQSRTAARIWVLDFNLCTAWDEAVAVAHPDALVAQLVVAFFENDPYFPLPLAEQADDCVLWHVFYAEYRSAAARVLEGKPRELAALPGRFLDACVERE</sequence>
<gene>
    <name evidence="2" type="ORF">B0T26DRAFT_630144</name>
</gene>
<dbReference type="PANTHER" id="PTHR40780">
    <property type="entry name" value="DUF3669 DOMAIN-CONTAINING PROTEIN"/>
    <property type="match status" value="1"/>
</dbReference>